<dbReference type="SUPFAM" id="SSF111369">
    <property type="entry name" value="HlyD-like secretion proteins"/>
    <property type="match status" value="1"/>
</dbReference>
<evidence type="ECO:0000256" key="3">
    <source>
        <dbReference type="SAM" id="MobiDB-lite"/>
    </source>
</evidence>
<dbReference type="PROSITE" id="PS51257">
    <property type="entry name" value="PROKAR_LIPOPROTEIN"/>
    <property type="match status" value="1"/>
</dbReference>
<comment type="caution">
    <text evidence="6">The sequence shown here is derived from an EMBL/GenBank/DDBJ whole genome shotgun (WGS) entry which is preliminary data.</text>
</comment>
<dbReference type="GO" id="GO:1990281">
    <property type="term" value="C:efflux pump complex"/>
    <property type="evidence" value="ECO:0007669"/>
    <property type="project" value="TreeGrafter"/>
</dbReference>
<dbReference type="Gene3D" id="2.40.50.100">
    <property type="match status" value="1"/>
</dbReference>
<evidence type="ECO:0000256" key="2">
    <source>
        <dbReference type="SAM" id="Coils"/>
    </source>
</evidence>
<dbReference type="Gene3D" id="2.40.420.20">
    <property type="match status" value="1"/>
</dbReference>
<evidence type="ECO:0000313" key="7">
    <source>
        <dbReference type="Proteomes" id="UP000613011"/>
    </source>
</evidence>
<feature type="domain" description="CusB-like beta-barrel" evidence="4">
    <location>
        <begin position="225"/>
        <end position="293"/>
    </location>
</feature>
<feature type="region of interest" description="Disordered" evidence="3">
    <location>
        <begin position="31"/>
        <end position="52"/>
    </location>
</feature>
<evidence type="ECO:0000256" key="1">
    <source>
        <dbReference type="ARBA" id="ARBA00009477"/>
    </source>
</evidence>
<dbReference type="InterPro" id="IPR006143">
    <property type="entry name" value="RND_pump_MFP"/>
</dbReference>
<dbReference type="InterPro" id="IPR058627">
    <property type="entry name" value="MdtA-like_C"/>
</dbReference>
<dbReference type="Gene3D" id="1.10.287.470">
    <property type="entry name" value="Helix hairpin bin"/>
    <property type="match status" value="1"/>
</dbReference>
<dbReference type="GO" id="GO:0015562">
    <property type="term" value="F:efflux transmembrane transporter activity"/>
    <property type="evidence" value="ECO:0007669"/>
    <property type="project" value="TreeGrafter"/>
</dbReference>
<dbReference type="EMBL" id="JAEQNA010000004">
    <property type="protein sequence ID" value="MBL0421194.1"/>
    <property type="molecule type" value="Genomic_DNA"/>
</dbReference>
<accession>A0A936ZGV4</accession>
<dbReference type="Pfam" id="PF25967">
    <property type="entry name" value="RND-MFP_C"/>
    <property type="match status" value="1"/>
</dbReference>
<organism evidence="6 7">
    <name type="scientific">Ramlibacter aurantiacus</name>
    <dbReference type="NCBI Taxonomy" id="2801330"/>
    <lineage>
        <taxon>Bacteria</taxon>
        <taxon>Pseudomonadati</taxon>
        <taxon>Pseudomonadota</taxon>
        <taxon>Betaproteobacteria</taxon>
        <taxon>Burkholderiales</taxon>
        <taxon>Comamonadaceae</taxon>
        <taxon>Ramlibacter</taxon>
    </lineage>
</organism>
<dbReference type="AlphaFoldDB" id="A0A936ZGV4"/>
<feature type="coiled-coil region" evidence="2">
    <location>
        <begin position="109"/>
        <end position="143"/>
    </location>
</feature>
<name>A0A936ZGV4_9BURK</name>
<dbReference type="NCBIfam" id="TIGR01730">
    <property type="entry name" value="RND_mfp"/>
    <property type="match status" value="1"/>
</dbReference>
<evidence type="ECO:0000259" key="5">
    <source>
        <dbReference type="Pfam" id="PF25967"/>
    </source>
</evidence>
<keyword evidence="7" id="KW-1185">Reference proteome</keyword>
<dbReference type="InterPro" id="IPR058792">
    <property type="entry name" value="Beta-barrel_RND_2"/>
</dbReference>
<evidence type="ECO:0000259" key="4">
    <source>
        <dbReference type="Pfam" id="PF25954"/>
    </source>
</evidence>
<dbReference type="Gene3D" id="2.40.30.170">
    <property type="match status" value="1"/>
</dbReference>
<keyword evidence="2" id="KW-0175">Coiled coil</keyword>
<feature type="region of interest" description="Disordered" evidence="3">
    <location>
        <begin position="375"/>
        <end position="396"/>
    </location>
</feature>
<dbReference type="RefSeq" id="WP_201684271.1">
    <property type="nucleotide sequence ID" value="NZ_JAEQNA010000004.1"/>
</dbReference>
<evidence type="ECO:0000313" key="6">
    <source>
        <dbReference type="EMBL" id="MBL0421194.1"/>
    </source>
</evidence>
<reference evidence="6" key="1">
    <citation type="submission" date="2021-01" db="EMBL/GenBank/DDBJ databases">
        <title>Ramlibacter sp. strain AW1 16S ribosomal RNA gene Genome sequencing and assembly.</title>
        <authorList>
            <person name="Kang M."/>
        </authorList>
    </citation>
    <scope>NUCLEOTIDE SEQUENCE</scope>
    <source>
        <strain evidence="6">AW1</strain>
    </source>
</reference>
<dbReference type="PANTHER" id="PTHR30469:SF15">
    <property type="entry name" value="HLYD FAMILY OF SECRETION PROTEINS"/>
    <property type="match status" value="1"/>
</dbReference>
<protein>
    <submittedName>
        <fullName evidence="6">Efflux RND transporter periplasmic adaptor subunit</fullName>
    </submittedName>
</protein>
<gene>
    <name evidence="6" type="ORF">JI739_12620</name>
</gene>
<comment type="similarity">
    <text evidence="1">Belongs to the membrane fusion protein (MFP) (TC 8.A.1) family.</text>
</comment>
<dbReference type="Proteomes" id="UP000613011">
    <property type="component" value="Unassembled WGS sequence"/>
</dbReference>
<proteinExistence type="inferred from homology"/>
<sequence>MTSTDRFPGVLGLGLALLALALLAGCSGERGAPAPATEKQAPSANPSLTVNTTTAQRTTVVETLAANGNLAAWQEAIVGAETGGQRLVEVRVNVGDTVKRGQVLATFARETVNAEAAQARAALAEAEAAAADAKANAQRARSLEATGALSEAQINQYITAAQTAEARVQAARAALQAREVRQGQLHVVAPDDGIISSRTATVGGVVGSGTELFRLIRQGRLEWRAEVTASELGRLRPGTPAQVTAASGAQLQGRLRTIGPTVDPQTRQALVYVDVKPSSGDGGKALPGMFARGVFELGKRQALTVPQSAVVVREGFSYVIRLNPDNRVTLLRVRTGQIVGDRIEILEGLAPDVRIVASGGGFLNEGDLVRVAEPPSAAATGNGPGNGAVNGPAAAR</sequence>
<dbReference type="Pfam" id="PF25954">
    <property type="entry name" value="Beta-barrel_RND_2"/>
    <property type="match status" value="1"/>
</dbReference>
<dbReference type="PANTHER" id="PTHR30469">
    <property type="entry name" value="MULTIDRUG RESISTANCE PROTEIN MDTA"/>
    <property type="match status" value="1"/>
</dbReference>
<feature type="domain" description="Multidrug resistance protein MdtA-like C-terminal permuted SH3" evidence="5">
    <location>
        <begin position="301"/>
        <end position="360"/>
    </location>
</feature>